<dbReference type="PANTHER" id="PTHR35841:SF1">
    <property type="entry name" value="PHOSPHONATES-BINDING PERIPLASMIC PROTEIN"/>
    <property type="match status" value="1"/>
</dbReference>
<evidence type="ECO:0000313" key="2">
    <source>
        <dbReference type="EMBL" id="CUH51422.1"/>
    </source>
</evidence>
<dbReference type="STRING" id="321267.SHM7688_00859"/>
<dbReference type="Gene3D" id="3.40.190.10">
    <property type="entry name" value="Periplasmic binding protein-like II"/>
    <property type="match status" value="2"/>
</dbReference>
<reference evidence="2 3" key="1">
    <citation type="submission" date="2015-09" db="EMBL/GenBank/DDBJ databases">
        <authorList>
            <consortium name="Swine Surveillance"/>
        </authorList>
    </citation>
    <scope>NUCLEOTIDE SEQUENCE [LARGE SCALE GENOMIC DNA]</scope>
    <source>
        <strain evidence="2 3">CECT 7688</strain>
    </source>
</reference>
<name>A0A0P1F7H1_9RHOB</name>
<dbReference type="Proteomes" id="UP000054823">
    <property type="component" value="Unassembled WGS sequence"/>
</dbReference>
<sequence length="301" mass="33139">MLCVKRVCAALICCLISFASLSATAETLTIGTLNEGVRAQMRAYESLVSHLQTHLEGSKVTRVRVLMLPTSERMSHAMMNGEVDVFMDSPLVAAKVARVSGAKPTMRHWKKGESSYYAVLVTNVDSGITSVSDLKGKKMAFEEKDSTSGFLLPAQMLINSGLKLHELHNISADPKEDEVGYVFSAHDKNSIYLLASGRVDAIATNPESLRLLQEVRPDTFVSFAKSPTVPRQVLLHRAGMDPDILRDLRAELANLYRTPDGREVLKKFQNSSGFDDFPEGAEAAFAPIYEILDDLERAGLY</sequence>
<feature type="chain" id="PRO_5006062352" evidence="1">
    <location>
        <begin position="26"/>
        <end position="301"/>
    </location>
</feature>
<gene>
    <name evidence="2" type="primary">phnD_2</name>
    <name evidence="2" type="ORF">SHM7688_00859</name>
</gene>
<dbReference type="SUPFAM" id="SSF53850">
    <property type="entry name" value="Periplasmic binding protein-like II"/>
    <property type="match status" value="1"/>
</dbReference>
<protein>
    <submittedName>
        <fullName evidence="2">Phosphate-import protein PhnD</fullName>
    </submittedName>
</protein>
<organism evidence="2 3">
    <name type="scientific">Shimia marina</name>
    <dbReference type="NCBI Taxonomy" id="321267"/>
    <lineage>
        <taxon>Bacteria</taxon>
        <taxon>Pseudomonadati</taxon>
        <taxon>Pseudomonadota</taxon>
        <taxon>Alphaproteobacteria</taxon>
        <taxon>Rhodobacterales</taxon>
        <taxon>Roseobacteraceae</taxon>
    </lineage>
</organism>
<dbReference type="PANTHER" id="PTHR35841">
    <property type="entry name" value="PHOSPHONATES-BINDING PERIPLASMIC PROTEIN"/>
    <property type="match status" value="1"/>
</dbReference>
<keyword evidence="3" id="KW-1185">Reference proteome</keyword>
<accession>A0A0P1F7H1</accession>
<dbReference type="Pfam" id="PF12974">
    <property type="entry name" value="Phosphonate-bd"/>
    <property type="match status" value="1"/>
</dbReference>
<dbReference type="AlphaFoldDB" id="A0A0P1F7H1"/>
<feature type="signal peptide" evidence="1">
    <location>
        <begin position="1"/>
        <end position="25"/>
    </location>
</feature>
<proteinExistence type="predicted"/>
<dbReference type="RefSeq" id="WP_058238729.1">
    <property type="nucleotide sequence ID" value="NZ_CYPW01000006.1"/>
</dbReference>
<evidence type="ECO:0000256" key="1">
    <source>
        <dbReference type="SAM" id="SignalP"/>
    </source>
</evidence>
<dbReference type="EMBL" id="CYPW01000006">
    <property type="protein sequence ID" value="CUH51422.1"/>
    <property type="molecule type" value="Genomic_DNA"/>
</dbReference>
<dbReference type="OrthoDB" id="225238at2"/>
<evidence type="ECO:0000313" key="3">
    <source>
        <dbReference type="Proteomes" id="UP000054823"/>
    </source>
</evidence>
<keyword evidence="1" id="KW-0732">Signal</keyword>